<keyword evidence="2" id="KW-1185">Reference proteome</keyword>
<name>A0ABS4VI54_9ACTN</name>
<protein>
    <submittedName>
        <fullName evidence="1">Uncharacterized protein</fullName>
    </submittedName>
</protein>
<dbReference type="RefSeq" id="WP_056792604.1">
    <property type="nucleotide sequence ID" value="NZ_CP107753.1"/>
</dbReference>
<evidence type="ECO:0000313" key="1">
    <source>
        <dbReference type="EMBL" id="MBP2363557.1"/>
    </source>
</evidence>
<sequence>MFEYLLATDDDDFLGPVRSDRCADVLQPRGWGAVPVGGDGHYRIAVEGMEIEFAWEMPGLQVTVHGTSDEPTAEELVATIARQVGTELAVRVRVVPL</sequence>
<gene>
    <name evidence="1" type="ORF">JOF59_006049</name>
</gene>
<dbReference type="EMBL" id="JAGINS010000002">
    <property type="protein sequence ID" value="MBP2363557.1"/>
    <property type="molecule type" value="Genomic_DNA"/>
</dbReference>
<evidence type="ECO:0000313" key="2">
    <source>
        <dbReference type="Proteomes" id="UP001519311"/>
    </source>
</evidence>
<reference evidence="1 2" key="1">
    <citation type="submission" date="2021-03" db="EMBL/GenBank/DDBJ databases">
        <title>Sequencing the genomes of 1000 actinobacteria strains.</title>
        <authorList>
            <person name="Klenk H.-P."/>
        </authorList>
    </citation>
    <scope>NUCLEOTIDE SEQUENCE [LARGE SCALE GENOMIC DNA]</scope>
    <source>
        <strain evidence="1 2">DSM 40843</strain>
    </source>
</reference>
<organism evidence="1 2">
    <name type="scientific">Streptomyces clavifer</name>
    <dbReference type="NCBI Taxonomy" id="68188"/>
    <lineage>
        <taxon>Bacteria</taxon>
        <taxon>Bacillati</taxon>
        <taxon>Actinomycetota</taxon>
        <taxon>Actinomycetes</taxon>
        <taxon>Kitasatosporales</taxon>
        <taxon>Streptomycetaceae</taxon>
        <taxon>Streptomyces</taxon>
    </lineage>
</organism>
<comment type="caution">
    <text evidence="1">The sequence shown here is derived from an EMBL/GenBank/DDBJ whole genome shotgun (WGS) entry which is preliminary data.</text>
</comment>
<accession>A0ABS4VI54</accession>
<dbReference type="Proteomes" id="UP001519311">
    <property type="component" value="Unassembled WGS sequence"/>
</dbReference>
<proteinExistence type="predicted"/>